<evidence type="ECO:0000313" key="4">
    <source>
        <dbReference type="Proteomes" id="UP000323011"/>
    </source>
</evidence>
<dbReference type="GO" id="GO:0008146">
    <property type="term" value="F:sulfotransferase activity"/>
    <property type="evidence" value="ECO:0007669"/>
    <property type="project" value="InterPro"/>
</dbReference>
<sequence>MAAGKETHFFDHKSPKASLSGYLALLPRMETDAQAFADSNNHDWPKADTSRAITAEATPAYLPWRSAVDGLLTVSPRAKLVAVVREPAQRFYRLLSGGASDHICVSSPGWGKALDALGARPFASDRARAAIAKAEAAGGNASLALLWGAREDCWPLGTGMNIAVDEVARSLFAEQLLIAASAAGPENVLLLEQSALRNDESKALQRVLKLVGLGWSQSPASLSQPSFEEAWADQATVLAGNETATKRGGGSDTAQIVSKVFARFHNNGWAAKGSYPPMPQDLEGRLRRFFAPFNRGLDQIAGVVRG</sequence>
<dbReference type="PANTHER" id="PTHR10605:SF56">
    <property type="entry name" value="BIFUNCTIONAL HEPARAN SULFATE N-DEACETYLASE_N-SULFOTRANSFERASE"/>
    <property type="match status" value="1"/>
</dbReference>
<name>A0A5A8C4Y3_CAFRO</name>
<dbReference type="AlphaFoldDB" id="A0A5A8C4Y3"/>
<accession>A0A5A8C4Y3</accession>
<dbReference type="EMBL" id="VLTN01000064">
    <property type="protein sequence ID" value="KAA0147599.1"/>
    <property type="molecule type" value="Genomic_DNA"/>
</dbReference>
<dbReference type="Proteomes" id="UP000323011">
    <property type="component" value="Unassembled WGS sequence"/>
</dbReference>
<dbReference type="SUPFAM" id="SSF52540">
    <property type="entry name" value="P-loop containing nucleoside triphosphate hydrolases"/>
    <property type="match status" value="1"/>
</dbReference>
<protein>
    <recommendedName>
        <fullName evidence="5">Sulfotransferase domain-containing protein</fullName>
    </recommendedName>
</protein>
<feature type="binding site" evidence="2">
    <location>
        <position position="85"/>
    </location>
    <ligand>
        <name>3'-phosphoadenylyl sulfate</name>
        <dbReference type="ChEBI" id="CHEBI:58339"/>
    </ligand>
</feature>
<comment type="caution">
    <text evidence="3">The sequence shown here is derived from an EMBL/GenBank/DDBJ whole genome shotgun (WGS) entry which is preliminary data.</text>
</comment>
<dbReference type="PANTHER" id="PTHR10605">
    <property type="entry name" value="HEPARAN SULFATE SULFOTRANSFERASE"/>
    <property type="match status" value="1"/>
</dbReference>
<evidence type="ECO:0000313" key="3">
    <source>
        <dbReference type="EMBL" id="KAA0147599.1"/>
    </source>
</evidence>
<evidence type="ECO:0000256" key="1">
    <source>
        <dbReference type="ARBA" id="ARBA00022679"/>
    </source>
</evidence>
<dbReference type="Gene3D" id="3.40.50.300">
    <property type="entry name" value="P-loop containing nucleotide triphosphate hydrolases"/>
    <property type="match status" value="1"/>
</dbReference>
<keyword evidence="4" id="KW-1185">Reference proteome</keyword>
<proteinExistence type="predicted"/>
<organism evidence="3 4">
    <name type="scientific">Cafeteria roenbergensis</name>
    <name type="common">Marine flagellate</name>
    <dbReference type="NCBI Taxonomy" id="33653"/>
    <lineage>
        <taxon>Eukaryota</taxon>
        <taxon>Sar</taxon>
        <taxon>Stramenopiles</taxon>
        <taxon>Bigyra</taxon>
        <taxon>Opalozoa</taxon>
        <taxon>Bicosoecida</taxon>
        <taxon>Cafeteriaceae</taxon>
        <taxon>Cafeteria</taxon>
    </lineage>
</organism>
<gene>
    <name evidence="3" type="ORF">FNF29_07246</name>
</gene>
<keyword evidence="1" id="KW-0808">Transferase</keyword>
<evidence type="ECO:0008006" key="5">
    <source>
        <dbReference type="Google" id="ProtNLM"/>
    </source>
</evidence>
<dbReference type="InterPro" id="IPR027417">
    <property type="entry name" value="P-loop_NTPase"/>
</dbReference>
<reference evidence="3 4" key="1">
    <citation type="submission" date="2019-07" db="EMBL/GenBank/DDBJ databases">
        <title>Genomes of Cafeteria roenbergensis.</title>
        <authorList>
            <person name="Fischer M.G."/>
            <person name="Hackl T."/>
            <person name="Roman M."/>
        </authorList>
    </citation>
    <scope>NUCLEOTIDE SEQUENCE [LARGE SCALE GENOMIC DNA]</scope>
    <source>
        <strain evidence="3 4">BVI</strain>
    </source>
</reference>
<dbReference type="InterPro" id="IPR037359">
    <property type="entry name" value="NST/OST"/>
</dbReference>
<evidence type="ECO:0000256" key="2">
    <source>
        <dbReference type="PIRSR" id="PIRSR637359-2"/>
    </source>
</evidence>